<comment type="caution">
    <text evidence="1">The sequence shown here is derived from an EMBL/GenBank/DDBJ whole genome shotgun (WGS) entry which is preliminary data.</text>
</comment>
<sequence length="107" mass="11953">MSPGRNAASIRAALRGRAPSHVSARDIIRRHCREHGKQLASLAPAWGCKEFSVWRAFGRTTRPLQPHQVEGAISVLQLDEFDANELRLRAAREAGWKIDPSMLLEEA</sequence>
<accession>A0AA41CFD1</accession>
<dbReference type="Proteomes" id="UP000634179">
    <property type="component" value="Unassembled WGS sequence"/>
</dbReference>
<dbReference type="AlphaFoldDB" id="A0AA41CFD1"/>
<proteinExistence type="predicted"/>
<evidence type="ECO:0000313" key="1">
    <source>
        <dbReference type="EMBL" id="MBH1790492.1"/>
    </source>
</evidence>
<protein>
    <recommendedName>
        <fullName evidence="3">DNA-binding protein</fullName>
    </recommendedName>
</protein>
<gene>
    <name evidence="1" type="ORF">I5V89_11475</name>
</gene>
<name>A0AA41CFD1_STEMA</name>
<evidence type="ECO:0000313" key="2">
    <source>
        <dbReference type="Proteomes" id="UP000634179"/>
    </source>
</evidence>
<organism evidence="1 2">
    <name type="scientific">Stenotrophomonas maltophilia</name>
    <name type="common">Pseudomonas maltophilia</name>
    <name type="synonym">Xanthomonas maltophilia</name>
    <dbReference type="NCBI Taxonomy" id="40324"/>
    <lineage>
        <taxon>Bacteria</taxon>
        <taxon>Pseudomonadati</taxon>
        <taxon>Pseudomonadota</taxon>
        <taxon>Gammaproteobacteria</taxon>
        <taxon>Lysobacterales</taxon>
        <taxon>Lysobacteraceae</taxon>
        <taxon>Stenotrophomonas</taxon>
        <taxon>Stenotrophomonas maltophilia group</taxon>
    </lineage>
</organism>
<reference evidence="1" key="1">
    <citation type="submission" date="2020-11" db="EMBL/GenBank/DDBJ databases">
        <title>Enhanced detection system for hospital associated transmission using whole genome sequencing surveillance.</title>
        <authorList>
            <person name="Harrison L.H."/>
            <person name="Van Tyne D."/>
            <person name="Marsh J.W."/>
            <person name="Griffith M.P."/>
            <person name="Snyder D.J."/>
            <person name="Cooper V.S."/>
            <person name="Mustapha M."/>
        </authorList>
    </citation>
    <scope>NUCLEOTIDE SEQUENCE</scope>
    <source>
        <strain evidence="1">STEN00053</strain>
    </source>
</reference>
<evidence type="ECO:0008006" key="3">
    <source>
        <dbReference type="Google" id="ProtNLM"/>
    </source>
</evidence>
<dbReference type="EMBL" id="JADUOV010000007">
    <property type="protein sequence ID" value="MBH1790492.1"/>
    <property type="molecule type" value="Genomic_DNA"/>
</dbReference>